<accession>A0A0R2XGP5</accession>
<dbReference type="AlphaFoldDB" id="A0A0R2XGP5"/>
<proteinExistence type="predicted"/>
<dbReference type="InterPro" id="IPR029056">
    <property type="entry name" value="Ribokinase-like"/>
</dbReference>
<gene>
    <name evidence="1" type="ORF">ABS32_00185</name>
</gene>
<dbReference type="InterPro" id="IPR057621">
    <property type="entry name" value="Khk_prokaryotic"/>
</dbReference>
<sequence>MTDSRLARQTAERLIGSRAQLLKFSCLLGFDGFLDSILQVVDQRQTATKYLPYTSVKPFAKKMGEAAGRSANFEVVPTMEKIGGNGPLMAFAMSTLGAPVEYMGMCGFPKLHPVFAEFAKRSKVHSFAEPALTSALEFNDGKIMLGQLASVQDANWETIQARLGDKLVQKLWSSAAFVGMVNWTMLPHMSAIWKKLLTEYKTGKPGKRKQLFFDLADPAKRIEADLLAALKIIGEFQAENDVTLGLNESEALHVAKVLRLKGATKNPKACASLAGAIREKMGIQVVVIHPIQYACAADAEGEVFVTGPYTSKPKISTGAGDHFNAGFSIARLLGLGLPHSLQLAVAASGFYVRHGNSPNREQLVRFLQTL</sequence>
<dbReference type="Proteomes" id="UP000051557">
    <property type="component" value="Unassembled WGS sequence"/>
</dbReference>
<dbReference type="GO" id="GO:0003824">
    <property type="term" value="F:catalytic activity"/>
    <property type="evidence" value="ECO:0007669"/>
    <property type="project" value="UniProtKB-ARBA"/>
</dbReference>
<protein>
    <submittedName>
        <fullName evidence="1">Uncharacterized protein</fullName>
    </submittedName>
</protein>
<reference evidence="1 2" key="1">
    <citation type="submission" date="2015-10" db="EMBL/GenBank/DDBJ databases">
        <title>Metagenome-Assembled Genomes uncover a global brackish microbiome.</title>
        <authorList>
            <person name="Hugerth L.W."/>
            <person name="Larsson J."/>
            <person name="Alneberg J."/>
            <person name="Lindh M.V."/>
            <person name="Legrand C."/>
            <person name="Pinhassi J."/>
            <person name="Andersson A.F."/>
        </authorList>
    </citation>
    <scope>NUCLEOTIDE SEQUENCE [LARGE SCALE GENOMIC DNA]</scope>
    <source>
        <strain evidence="1">BACL9 MAG-120820-bin42</strain>
    </source>
</reference>
<evidence type="ECO:0000313" key="1">
    <source>
        <dbReference type="EMBL" id="KRP33411.1"/>
    </source>
</evidence>
<comment type="caution">
    <text evidence="1">The sequence shown here is derived from an EMBL/GenBank/DDBJ whole genome shotgun (WGS) entry which is preliminary data.</text>
</comment>
<dbReference type="Pfam" id="PF25270">
    <property type="entry name" value="Khk"/>
    <property type="match status" value="1"/>
</dbReference>
<organism evidence="1 2">
    <name type="scientific">Verrucomicrobia subdivision 6 bacterium BACL9 MAG-120820-bin42</name>
    <dbReference type="NCBI Taxonomy" id="1655634"/>
    <lineage>
        <taxon>Bacteria</taxon>
        <taxon>Pseudomonadati</taxon>
        <taxon>Verrucomicrobiota</taxon>
        <taxon>Verrucomicrobiia</taxon>
        <taxon>Verrucomicrobiales</taxon>
        <taxon>Verrucomicrobia subdivision 6</taxon>
    </lineage>
</organism>
<name>A0A0R2XGP5_9BACT</name>
<dbReference type="EMBL" id="LIDM01000002">
    <property type="protein sequence ID" value="KRP33411.1"/>
    <property type="molecule type" value="Genomic_DNA"/>
</dbReference>
<evidence type="ECO:0000313" key="2">
    <source>
        <dbReference type="Proteomes" id="UP000051557"/>
    </source>
</evidence>
<dbReference type="Gene3D" id="3.40.1190.20">
    <property type="match status" value="1"/>
</dbReference>
<dbReference type="SUPFAM" id="SSF53613">
    <property type="entry name" value="Ribokinase-like"/>
    <property type="match status" value="1"/>
</dbReference>